<name>A0A9E7SWQ1_9EURY</name>
<proteinExistence type="predicted"/>
<evidence type="ECO:0000313" key="1">
    <source>
        <dbReference type="EMBL" id="UTF54281.1"/>
    </source>
</evidence>
<dbReference type="EMBL" id="CP100355">
    <property type="protein sequence ID" value="UTF54281.1"/>
    <property type="molecule type" value="Genomic_DNA"/>
</dbReference>
<gene>
    <name evidence="1" type="ORF">NGM29_03080</name>
</gene>
<dbReference type="AlphaFoldDB" id="A0A9E7SWQ1"/>
<protein>
    <submittedName>
        <fullName evidence="1">Uncharacterized protein</fullName>
    </submittedName>
</protein>
<organism evidence="1 2">
    <name type="scientific">Natronosalvus rutilus</name>
    <dbReference type="NCBI Taxonomy" id="2953753"/>
    <lineage>
        <taxon>Archaea</taxon>
        <taxon>Methanobacteriati</taxon>
        <taxon>Methanobacteriota</taxon>
        <taxon>Stenosarchaea group</taxon>
        <taxon>Halobacteria</taxon>
        <taxon>Halobacteriales</taxon>
        <taxon>Natrialbaceae</taxon>
        <taxon>Natronosalvus</taxon>
    </lineage>
</organism>
<dbReference type="RefSeq" id="WP_254158894.1">
    <property type="nucleotide sequence ID" value="NZ_CP100355.1"/>
</dbReference>
<dbReference type="Proteomes" id="UP001056855">
    <property type="component" value="Chromosome"/>
</dbReference>
<keyword evidence="2" id="KW-1185">Reference proteome</keyword>
<dbReference type="GeneID" id="73288996"/>
<reference evidence="1" key="1">
    <citation type="submission" date="2022-06" db="EMBL/GenBank/DDBJ databases">
        <title>Diverse halophilic archaea isolated from saline environments.</title>
        <authorList>
            <person name="Cui H.-L."/>
        </authorList>
    </citation>
    <scope>NUCLEOTIDE SEQUENCE</scope>
    <source>
        <strain evidence="1">WLHS1</strain>
    </source>
</reference>
<evidence type="ECO:0000313" key="2">
    <source>
        <dbReference type="Proteomes" id="UP001056855"/>
    </source>
</evidence>
<sequence>MWRAIVLGFSVVETLFPDRIIAWGERQAFENPNAGELRTWTMPMARLEGVLFAWLALRERESAPSIGPVLAVLGVPALLAPKRFVRTALELAYRNPDDLELKPWVVPLTRAIGLCYVVLGTVAGRVSAPAEDSRSEENTRLE</sequence>
<accession>A0A9E7SWQ1</accession>
<dbReference type="KEGG" id="sawl:NGM29_03080"/>